<evidence type="ECO:0000313" key="2">
    <source>
        <dbReference type="Proteomes" id="UP000318995"/>
    </source>
</evidence>
<sequence length="75" mass="8567">MIRLNRLDGESFLLNAELIKYVESRPDTFITLTTGDRIVVSQPPDEVLRLTLEYHQTKSLLPPAARRPTQPEPHA</sequence>
<keyword evidence="2" id="KW-1185">Reference proteome</keyword>
<reference evidence="1 2" key="1">
    <citation type="submission" date="2019-02" db="EMBL/GenBank/DDBJ databases">
        <title>Deep-cultivation of Planctomycetes and their phenomic and genomic characterization uncovers novel biology.</title>
        <authorList>
            <person name="Wiegand S."/>
            <person name="Jogler M."/>
            <person name="Boedeker C."/>
            <person name="Pinto D."/>
            <person name="Vollmers J."/>
            <person name="Rivas-Marin E."/>
            <person name="Kohn T."/>
            <person name="Peeters S.H."/>
            <person name="Heuer A."/>
            <person name="Rast P."/>
            <person name="Oberbeckmann S."/>
            <person name="Bunk B."/>
            <person name="Jeske O."/>
            <person name="Meyerdierks A."/>
            <person name="Storesund J.E."/>
            <person name="Kallscheuer N."/>
            <person name="Luecker S."/>
            <person name="Lage O.M."/>
            <person name="Pohl T."/>
            <person name="Merkel B.J."/>
            <person name="Hornburger P."/>
            <person name="Mueller R.-W."/>
            <person name="Bruemmer F."/>
            <person name="Labrenz M."/>
            <person name="Spormann A.M."/>
            <person name="Op Den Camp H."/>
            <person name="Overmann J."/>
            <person name="Amann R."/>
            <person name="Jetten M.S.M."/>
            <person name="Mascher T."/>
            <person name="Medema M.H."/>
            <person name="Devos D.P."/>
            <person name="Kaster A.-K."/>
            <person name="Ovreas L."/>
            <person name="Rohde M."/>
            <person name="Galperin M.Y."/>
            <person name="Jogler C."/>
        </authorList>
    </citation>
    <scope>NUCLEOTIDE SEQUENCE [LARGE SCALE GENOMIC DNA]</scope>
    <source>
        <strain evidence="1 2">Pla111</strain>
    </source>
</reference>
<dbReference type="PANTHER" id="PTHR39185">
    <property type="entry name" value="SWARMING MOTILITY PROTEIN SWRD"/>
    <property type="match status" value="1"/>
</dbReference>
<dbReference type="Proteomes" id="UP000318995">
    <property type="component" value="Unassembled WGS sequence"/>
</dbReference>
<organism evidence="1 2">
    <name type="scientific">Botrimarina hoheduenensis</name>
    <dbReference type="NCBI Taxonomy" id="2528000"/>
    <lineage>
        <taxon>Bacteria</taxon>
        <taxon>Pseudomonadati</taxon>
        <taxon>Planctomycetota</taxon>
        <taxon>Planctomycetia</taxon>
        <taxon>Pirellulales</taxon>
        <taxon>Lacipirellulaceae</taxon>
        <taxon>Botrimarina</taxon>
    </lineage>
</organism>
<dbReference type="EMBL" id="SJPH01000004">
    <property type="protein sequence ID" value="TWT43189.1"/>
    <property type="molecule type" value="Genomic_DNA"/>
</dbReference>
<dbReference type="PANTHER" id="PTHR39185:SF1">
    <property type="entry name" value="SWARMING MOTILITY PROTEIN SWRD"/>
    <property type="match status" value="1"/>
</dbReference>
<keyword evidence="1" id="KW-0966">Cell projection</keyword>
<dbReference type="Pfam" id="PF06289">
    <property type="entry name" value="FlbD"/>
    <property type="match status" value="1"/>
</dbReference>
<gene>
    <name evidence="1" type="ORF">Pla111_21390</name>
</gene>
<evidence type="ECO:0000313" key="1">
    <source>
        <dbReference type="EMBL" id="TWT43189.1"/>
    </source>
</evidence>
<proteinExistence type="predicted"/>
<dbReference type="RefSeq" id="WP_146574107.1">
    <property type="nucleotide sequence ID" value="NZ_SJPH01000004.1"/>
</dbReference>
<dbReference type="OrthoDB" id="9799862at2"/>
<dbReference type="InterPro" id="IPR009384">
    <property type="entry name" value="SwrD-like"/>
</dbReference>
<comment type="caution">
    <text evidence="1">The sequence shown here is derived from an EMBL/GenBank/DDBJ whole genome shotgun (WGS) entry which is preliminary data.</text>
</comment>
<dbReference type="AlphaFoldDB" id="A0A5C5VZH1"/>
<accession>A0A5C5VZH1</accession>
<keyword evidence="1" id="KW-0282">Flagellum</keyword>
<keyword evidence="1" id="KW-0969">Cilium</keyword>
<name>A0A5C5VZH1_9BACT</name>
<protein>
    <submittedName>
        <fullName evidence="1">Flagellar protein (FlbD)</fullName>
    </submittedName>
</protein>